<dbReference type="OrthoDB" id="10042850at2759"/>
<dbReference type="GO" id="GO:0140359">
    <property type="term" value="F:ABC-type transporter activity"/>
    <property type="evidence" value="ECO:0007669"/>
    <property type="project" value="InterPro"/>
</dbReference>
<keyword evidence="2" id="KW-0812">Transmembrane</keyword>
<evidence type="ECO:0000256" key="2">
    <source>
        <dbReference type="ARBA" id="ARBA00022692"/>
    </source>
</evidence>
<keyword evidence="3" id="KW-1133">Transmembrane helix</keyword>
<dbReference type="InterPro" id="IPR013525">
    <property type="entry name" value="ABC2_TM"/>
</dbReference>
<evidence type="ECO:0000259" key="5">
    <source>
        <dbReference type="Pfam" id="PF01061"/>
    </source>
</evidence>
<dbReference type="VEuPathDB" id="VectorBase:HLOH_057413"/>
<keyword evidence="4" id="KW-0472">Membrane</keyword>
<sequence length="151" mass="17493">MREQRNCWYSLKVHYLANYVAEIPFLGVRFRFASREVQQQTAVFTAIPAVSPFFHFSGFFAQAHLVSPYFRWITHASYIFYGYNGLLLTVYGYDRAPLKCDELVCVYEESGRLPQVHRHSGDEVARVGCRTFRLRAVLPSAGFRLAEVQIE</sequence>
<reference evidence="6 7" key="1">
    <citation type="journal article" date="2020" name="Cell">
        <title>Large-Scale Comparative Analyses of Tick Genomes Elucidate Their Genetic Diversity and Vector Capacities.</title>
        <authorList>
            <consortium name="Tick Genome and Microbiome Consortium (TIGMIC)"/>
            <person name="Jia N."/>
            <person name="Wang J."/>
            <person name="Shi W."/>
            <person name="Du L."/>
            <person name="Sun Y."/>
            <person name="Zhan W."/>
            <person name="Jiang J.F."/>
            <person name="Wang Q."/>
            <person name="Zhang B."/>
            <person name="Ji P."/>
            <person name="Bell-Sakyi L."/>
            <person name="Cui X.M."/>
            <person name="Yuan T.T."/>
            <person name="Jiang B.G."/>
            <person name="Yang W.F."/>
            <person name="Lam T.T."/>
            <person name="Chang Q.C."/>
            <person name="Ding S.J."/>
            <person name="Wang X.J."/>
            <person name="Zhu J.G."/>
            <person name="Ruan X.D."/>
            <person name="Zhao L."/>
            <person name="Wei J.T."/>
            <person name="Ye R.Z."/>
            <person name="Que T.C."/>
            <person name="Du C.H."/>
            <person name="Zhou Y.H."/>
            <person name="Cheng J.X."/>
            <person name="Dai P.F."/>
            <person name="Guo W.B."/>
            <person name="Han X.H."/>
            <person name="Huang E.J."/>
            <person name="Li L.F."/>
            <person name="Wei W."/>
            <person name="Gao Y.C."/>
            <person name="Liu J.Z."/>
            <person name="Shao H.Z."/>
            <person name="Wang X."/>
            <person name="Wang C.C."/>
            <person name="Yang T.C."/>
            <person name="Huo Q.B."/>
            <person name="Li W."/>
            <person name="Chen H.Y."/>
            <person name="Chen S.E."/>
            <person name="Zhou L.G."/>
            <person name="Ni X.B."/>
            <person name="Tian J.H."/>
            <person name="Sheng Y."/>
            <person name="Liu T."/>
            <person name="Pan Y.S."/>
            <person name="Xia L.Y."/>
            <person name="Li J."/>
            <person name="Zhao F."/>
            <person name="Cao W.C."/>
        </authorList>
    </citation>
    <scope>NUCLEOTIDE SEQUENCE [LARGE SCALE GENOMIC DNA]</scope>
    <source>
        <strain evidence="6">HaeL-2018</strain>
    </source>
</reference>
<protein>
    <recommendedName>
        <fullName evidence="5">ABC-2 type transporter transmembrane domain-containing protein</fullName>
    </recommendedName>
</protein>
<gene>
    <name evidence="6" type="ORF">HPB48_013796</name>
</gene>
<accession>A0A9J6GZJ8</accession>
<dbReference type="GO" id="GO:0016020">
    <property type="term" value="C:membrane"/>
    <property type="evidence" value="ECO:0007669"/>
    <property type="project" value="UniProtKB-SubCell"/>
</dbReference>
<evidence type="ECO:0000256" key="4">
    <source>
        <dbReference type="ARBA" id="ARBA00023136"/>
    </source>
</evidence>
<name>A0A9J6GZJ8_HAELO</name>
<dbReference type="Proteomes" id="UP000821853">
    <property type="component" value="Chromosome 8"/>
</dbReference>
<feature type="domain" description="ABC-2 type transporter transmembrane" evidence="5">
    <location>
        <begin position="37"/>
        <end position="88"/>
    </location>
</feature>
<comment type="subcellular location">
    <subcellularLocation>
        <location evidence="1">Membrane</location>
        <topology evidence="1">Multi-pass membrane protein</topology>
    </subcellularLocation>
</comment>
<evidence type="ECO:0000256" key="1">
    <source>
        <dbReference type="ARBA" id="ARBA00004141"/>
    </source>
</evidence>
<dbReference type="AlphaFoldDB" id="A0A9J6GZJ8"/>
<keyword evidence="7" id="KW-1185">Reference proteome</keyword>
<organism evidence="6 7">
    <name type="scientific">Haemaphysalis longicornis</name>
    <name type="common">Bush tick</name>
    <dbReference type="NCBI Taxonomy" id="44386"/>
    <lineage>
        <taxon>Eukaryota</taxon>
        <taxon>Metazoa</taxon>
        <taxon>Ecdysozoa</taxon>
        <taxon>Arthropoda</taxon>
        <taxon>Chelicerata</taxon>
        <taxon>Arachnida</taxon>
        <taxon>Acari</taxon>
        <taxon>Parasitiformes</taxon>
        <taxon>Ixodida</taxon>
        <taxon>Ixodoidea</taxon>
        <taxon>Ixodidae</taxon>
        <taxon>Haemaphysalinae</taxon>
        <taxon>Haemaphysalis</taxon>
    </lineage>
</organism>
<evidence type="ECO:0000256" key="3">
    <source>
        <dbReference type="ARBA" id="ARBA00022989"/>
    </source>
</evidence>
<comment type="caution">
    <text evidence="6">The sequence shown here is derived from an EMBL/GenBank/DDBJ whole genome shotgun (WGS) entry which is preliminary data.</text>
</comment>
<proteinExistence type="predicted"/>
<evidence type="ECO:0000313" key="7">
    <source>
        <dbReference type="Proteomes" id="UP000821853"/>
    </source>
</evidence>
<dbReference type="Pfam" id="PF01061">
    <property type="entry name" value="ABC2_membrane"/>
    <property type="match status" value="1"/>
</dbReference>
<evidence type="ECO:0000313" key="6">
    <source>
        <dbReference type="EMBL" id="KAH9379892.1"/>
    </source>
</evidence>
<dbReference type="EMBL" id="JABSTR010000010">
    <property type="protein sequence ID" value="KAH9379892.1"/>
    <property type="molecule type" value="Genomic_DNA"/>
</dbReference>